<dbReference type="GO" id="GO:0005635">
    <property type="term" value="C:nuclear envelope"/>
    <property type="evidence" value="ECO:0007669"/>
    <property type="project" value="TreeGrafter"/>
</dbReference>
<proteinExistence type="predicted"/>
<dbReference type="PANTHER" id="PTHR10728:SF39">
    <property type="entry name" value="CYTOSOLIC PHOSPHOLIPASE A2 GAMMA"/>
    <property type="match status" value="1"/>
</dbReference>
<dbReference type="GO" id="GO:0005829">
    <property type="term" value="C:cytosol"/>
    <property type="evidence" value="ECO:0007669"/>
    <property type="project" value="TreeGrafter"/>
</dbReference>
<dbReference type="GO" id="GO:0047498">
    <property type="term" value="F:calcium-dependent phospholipase A2 activity"/>
    <property type="evidence" value="ECO:0007669"/>
    <property type="project" value="TreeGrafter"/>
</dbReference>
<dbReference type="PANTHER" id="PTHR10728">
    <property type="entry name" value="CYTOSOLIC PHOSPHOLIPASE A2"/>
    <property type="match status" value="1"/>
</dbReference>
<dbReference type="OrthoDB" id="270970at2759"/>
<dbReference type="Gene3D" id="3.40.1090.10">
    <property type="entry name" value="Cytosolic phospholipase A2 catalytic domain"/>
    <property type="match status" value="1"/>
</dbReference>
<dbReference type="GO" id="GO:0005509">
    <property type="term" value="F:calcium ion binding"/>
    <property type="evidence" value="ECO:0007669"/>
    <property type="project" value="TreeGrafter"/>
</dbReference>
<accession>Q4S072</accession>
<dbReference type="AlphaFoldDB" id="Q4S072"/>
<name>Q4S072_TETNG</name>
<evidence type="ECO:0000256" key="1">
    <source>
        <dbReference type="SAM" id="MobiDB-lite"/>
    </source>
</evidence>
<dbReference type="InterPro" id="IPR016035">
    <property type="entry name" value="Acyl_Trfase/lysoPLipase"/>
</dbReference>
<feature type="compositionally biased region" description="Low complexity" evidence="1">
    <location>
        <begin position="155"/>
        <end position="164"/>
    </location>
</feature>
<dbReference type="GO" id="GO:0046475">
    <property type="term" value="P:glycerophospholipid catabolic process"/>
    <property type="evidence" value="ECO:0007669"/>
    <property type="project" value="TreeGrafter"/>
</dbReference>
<dbReference type="GO" id="GO:0005654">
    <property type="term" value="C:nucleoplasm"/>
    <property type="evidence" value="ECO:0007669"/>
    <property type="project" value="TreeGrafter"/>
</dbReference>
<dbReference type="SUPFAM" id="SSF52151">
    <property type="entry name" value="FabD/lysophospholipase-like"/>
    <property type="match status" value="1"/>
</dbReference>
<dbReference type="KEGG" id="tng:GSTEN00026157G001"/>
<dbReference type="EMBL" id="CAAE01014784">
    <property type="protein sequence ID" value="CAG05960.1"/>
    <property type="molecule type" value="Genomic_DNA"/>
</dbReference>
<comment type="caution">
    <text evidence="2">The sequence shown here is derived from an EMBL/GenBank/DDBJ whole genome shotgun (WGS) entry which is preliminary data.</text>
</comment>
<sequence>MRISEERECSSSERGSLLMQELDDCCQSRQTANDSICRNLSPFLKLLKHLVKALEKWEWGNTRNFLYKYQDFQTPPQLHSKDIIYLIDAGLWMNLPFPPFLGHKRAVDLIIALDFSAGKAFESEGLSHRSTTRSWRSETGPEIVTCLRGRRRSRPSCTCRSSTGPTAKMKRKSKK</sequence>
<feature type="region of interest" description="Disordered" evidence="1">
    <location>
        <begin position="151"/>
        <end position="175"/>
    </location>
</feature>
<evidence type="ECO:0000313" key="2">
    <source>
        <dbReference type="EMBL" id="CAG05960.1"/>
    </source>
</evidence>
<dbReference type="GO" id="GO:0005544">
    <property type="term" value="F:calcium-dependent phospholipid binding"/>
    <property type="evidence" value="ECO:0007669"/>
    <property type="project" value="TreeGrafter"/>
</dbReference>
<gene>
    <name evidence="2" type="ORF">GSTENG00026157001</name>
</gene>
<reference evidence="2" key="2">
    <citation type="submission" date="2004-02" db="EMBL/GenBank/DDBJ databases">
        <authorList>
            <consortium name="Genoscope"/>
            <consortium name="Whitehead Institute Centre for Genome Research"/>
        </authorList>
    </citation>
    <scope>NUCLEOTIDE SEQUENCE</scope>
</reference>
<reference evidence="2" key="1">
    <citation type="journal article" date="2004" name="Nature">
        <title>Genome duplication in the teleost fish Tetraodon nigroviridis reveals the early vertebrate proto-karyotype.</title>
        <authorList>
            <person name="Jaillon O."/>
            <person name="Aury J.-M."/>
            <person name="Brunet F."/>
            <person name="Petit J.-L."/>
            <person name="Stange-Thomann N."/>
            <person name="Mauceli E."/>
            <person name="Bouneau L."/>
            <person name="Fischer C."/>
            <person name="Ozouf-Costaz C."/>
            <person name="Bernot A."/>
            <person name="Nicaud S."/>
            <person name="Jaffe D."/>
            <person name="Fisher S."/>
            <person name="Lutfalla G."/>
            <person name="Dossat C."/>
            <person name="Segurens B."/>
            <person name="Dasilva C."/>
            <person name="Salanoubat M."/>
            <person name="Levy M."/>
            <person name="Boudet N."/>
            <person name="Castellano S."/>
            <person name="Anthouard V."/>
            <person name="Jubin C."/>
            <person name="Castelli V."/>
            <person name="Katinka M."/>
            <person name="Vacherie B."/>
            <person name="Biemont C."/>
            <person name="Skalli Z."/>
            <person name="Cattolico L."/>
            <person name="Poulain J."/>
            <person name="De Berardinis V."/>
            <person name="Cruaud C."/>
            <person name="Duprat S."/>
            <person name="Brottier P."/>
            <person name="Coutanceau J.-P."/>
            <person name="Gouzy J."/>
            <person name="Parra G."/>
            <person name="Lardier G."/>
            <person name="Chapple C."/>
            <person name="McKernan K.J."/>
            <person name="McEwan P."/>
            <person name="Bosak S."/>
            <person name="Kellis M."/>
            <person name="Volff J.-N."/>
            <person name="Guigo R."/>
            <person name="Zody M.C."/>
            <person name="Mesirov J."/>
            <person name="Lindblad-Toh K."/>
            <person name="Birren B."/>
            <person name="Nusbaum C."/>
            <person name="Kahn D."/>
            <person name="Robinson-Rechavi M."/>
            <person name="Laudet V."/>
            <person name="Schachter V."/>
            <person name="Quetier F."/>
            <person name="Saurin W."/>
            <person name="Scarpelli C."/>
            <person name="Wincker P."/>
            <person name="Lander E.S."/>
            <person name="Weissenbach J."/>
            <person name="Roest Crollius H."/>
        </authorList>
    </citation>
    <scope>NUCLEOTIDE SEQUENCE [LARGE SCALE GENOMIC DNA]</scope>
</reference>
<organism evidence="2">
    <name type="scientific">Tetraodon nigroviridis</name>
    <name type="common">Spotted green pufferfish</name>
    <name type="synonym">Chelonodon nigroviridis</name>
    <dbReference type="NCBI Taxonomy" id="99883"/>
    <lineage>
        <taxon>Eukaryota</taxon>
        <taxon>Metazoa</taxon>
        <taxon>Chordata</taxon>
        <taxon>Craniata</taxon>
        <taxon>Vertebrata</taxon>
        <taxon>Euteleostomi</taxon>
        <taxon>Actinopterygii</taxon>
        <taxon>Neopterygii</taxon>
        <taxon>Teleostei</taxon>
        <taxon>Neoteleostei</taxon>
        <taxon>Acanthomorphata</taxon>
        <taxon>Eupercaria</taxon>
        <taxon>Tetraodontiformes</taxon>
        <taxon>Tetradontoidea</taxon>
        <taxon>Tetraodontidae</taxon>
        <taxon>Tetraodon</taxon>
    </lineage>
</organism>
<protein>
    <submittedName>
        <fullName evidence="2">(spotted green pufferfish) hypothetical protein</fullName>
    </submittedName>
</protein>